<dbReference type="EMBL" id="RXNR01000082">
    <property type="protein sequence ID" value="RTQ88084.1"/>
    <property type="molecule type" value="Genomic_DNA"/>
</dbReference>
<name>A0A3S0HG22_9BACI</name>
<dbReference type="AlphaFoldDB" id="A0A3S0HG22"/>
<dbReference type="InterPro" id="IPR036582">
    <property type="entry name" value="Mao_N_sf"/>
</dbReference>
<dbReference type="Gene3D" id="2.30.30.40">
    <property type="entry name" value="SH3 Domains"/>
    <property type="match status" value="1"/>
</dbReference>
<accession>A0A3S0HG22</accession>
<sequence>MCRSNSSGNGMTYPVEVVKENTKTIIYVGKLPGSLQQSISNTPIVLKVNNKQVNSKYNPFISNGTTYVPLNEIAKQMGGRPISRSKEVTVELDGLTFATVTDGESKAEIYDSQLMSRERTHFVPLKTEKVNGNTKDVDAKALYKNGQVYVPVEFISSENGLNYYVETVNEKSKTTIYVGELPVELAETVKKTGYATKWALVSPAPGSITDVTALVKNQQVYIARAQGNWYKIKVGNQSGFVKKDALKIGKSPATGKMYDDGWFASTLKSKWSKDPQVNKKTLENELGFDKGGITYSIFGKSKVIQVIDQGPTASYEVGISFYGWQSSALQQSYRIPIVAKELFKLYFEKDANRVWNYFNKGDIPERFTANGRTVTARFVESTGSIYLTVGHKK</sequence>
<dbReference type="Proteomes" id="UP000276349">
    <property type="component" value="Unassembled WGS sequence"/>
</dbReference>
<protein>
    <submittedName>
        <fullName evidence="2">Copper amine oxidase N-terminal domain-containing protein</fullName>
    </submittedName>
</protein>
<evidence type="ECO:0000313" key="2">
    <source>
        <dbReference type="EMBL" id="RTQ88084.1"/>
    </source>
</evidence>
<evidence type="ECO:0000313" key="3">
    <source>
        <dbReference type="Proteomes" id="UP000276349"/>
    </source>
</evidence>
<proteinExistence type="predicted"/>
<dbReference type="InterPro" id="IPR012854">
    <property type="entry name" value="Cu_amine_oxidase-like_N"/>
</dbReference>
<keyword evidence="3" id="KW-1185">Reference proteome</keyword>
<dbReference type="OrthoDB" id="2503396at2"/>
<organism evidence="2 3">
    <name type="scientific">Lysinibacillus telephonicus</name>
    <dbReference type="NCBI Taxonomy" id="1714840"/>
    <lineage>
        <taxon>Bacteria</taxon>
        <taxon>Bacillati</taxon>
        <taxon>Bacillota</taxon>
        <taxon>Bacilli</taxon>
        <taxon>Bacillales</taxon>
        <taxon>Bacillaceae</taxon>
        <taxon>Lysinibacillus</taxon>
    </lineage>
</organism>
<evidence type="ECO:0000259" key="1">
    <source>
        <dbReference type="Pfam" id="PF07833"/>
    </source>
</evidence>
<dbReference type="Pfam" id="PF07833">
    <property type="entry name" value="Cu_amine_oxidN1"/>
    <property type="match status" value="1"/>
</dbReference>
<comment type="caution">
    <text evidence="2">The sequence shown here is derived from an EMBL/GenBank/DDBJ whole genome shotgun (WGS) entry which is preliminary data.</text>
</comment>
<feature type="domain" description="Copper amine oxidase-like N-terminal" evidence="1">
    <location>
        <begin position="47"/>
        <end position="173"/>
    </location>
</feature>
<gene>
    <name evidence="2" type="ORF">EKG35_18165</name>
</gene>
<dbReference type="SUPFAM" id="SSF55383">
    <property type="entry name" value="Copper amine oxidase, domain N"/>
    <property type="match status" value="1"/>
</dbReference>
<reference evidence="2 3" key="1">
    <citation type="submission" date="2018-12" db="EMBL/GenBank/DDBJ databases">
        <authorList>
            <person name="Yu L."/>
        </authorList>
    </citation>
    <scope>NUCLEOTIDE SEQUENCE [LARGE SCALE GENOMIC DNA]</scope>
    <source>
        <strain evidence="2 3">S5H2222</strain>
    </source>
</reference>